<dbReference type="STRING" id="35818.HPU229336_05780"/>
<dbReference type="Gene3D" id="3.90.950.10">
    <property type="match status" value="1"/>
</dbReference>
<dbReference type="GO" id="GO:0009117">
    <property type="term" value="P:nucleotide metabolic process"/>
    <property type="evidence" value="ECO:0007669"/>
    <property type="project" value="UniProtKB-KW"/>
</dbReference>
<dbReference type="GO" id="GO:0047429">
    <property type="term" value="F:nucleoside triphosphate diphosphatase activity"/>
    <property type="evidence" value="ECO:0007669"/>
    <property type="project" value="InterPro"/>
</dbReference>
<dbReference type="PANTHER" id="PTHR43213">
    <property type="entry name" value="BIFUNCTIONAL DTTP/UTP PYROPHOSPHATASE/METHYLTRANSFERASE PROTEIN-RELATED"/>
    <property type="match status" value="1"/>
</dbReference>
<dbReference type="PATRIC" id="fig|35818.11.peg.2266"/>
<organism evidence="4 5">
    <name type="scientific">Helicobacter pullorum</name>
    <dbReference type="NCBI Taxonomy" id="35818"/>
    <lineage>
        <taxon>Bacteria</taxon>
        <taxon>Pseudomonadati</taxon>
        <taxon>Campylobacterota</taxon>
        <taxon>Epsilonproteobacteria</taxon>
        <taxon>Campylobacterales</taxon>
        <taxon>Helicobacteraceae</taxon>
        <taxon>Helicobacter</taxon>
    </lineage>
</organism>
<dbReference type="Proteomes" id="UP000037997">
    <property type="component" value="Unassembled WGS sequence"/>
</dbReference>
<dbReference type="GeneID" id="93196388"/>
<dbReference type="PIRSF" id="PIRSF006305">
    <property type="entry name" value="Maf"/>
    <property type="match status" value="1"/>
</dbReference>
<dbReference type="AlphaFoldDB" id="A0A0N1EBS0"/>
<dbReference type="NCBIfam" id="NF003141">
    <property type="entry name" value="PRK04056.1"/>
    <property type="match status" value="1"/>
</dbReference>
<sequence length="183" mass="21109">MLRLCSSSLSRQQILKEHKIPFIQCDNNFDEETLTHTNPKNFVYNATLKKYKNALHSYGLEMPLLVADTVIDCMGNLQRKAKNKDEARLFLHAQSGNSIEILTCMILHSKDFYFLNLSQTHYDFVAFDAQDVENYLQSNQWQNKAGAVMVEGFHQKYIKKQIGNTSNAMGLHFEALKPFLENL</sequence>
<evidence type="ECO:0000256" key="3">
    <source>
        <dbReference type="ARBA" id="ARBA00023080"/>
    </source>
</evidence>
<evidence type="ECO:0000313" key="4">
    <source>
        <dbReference type="EMBL" id="KPH54866.1"/>
    </source>
</evidence>
<dbReference type="EMBL" id="JNOC01000079">
    <property type="protein sequence ID" value="KPH54866.1"/>
    <property type="molecule type" value="Genomic_DNA"/>
</dbReference>
<dbReference type="NCBIfam" id="TIGR00172">
    <property type="entry name" value="maf"/>
    <property type="match status" value="1"/>
</dbReference>
<evidence type="ECO:0000256" key="1">
    <source>
        <dbReference type="ARBA" id="ARBA00001968"/>
    </source>
</evidence>
<comment type="caution">
    <text evidence="4">The sequence shown here is derived from an EMBL/GenBank/DDBJ whole genome shotgun (WGS) entry which is preliminary data.</text>
</comment>
<evidence type="ECO:0000313" key="5">
    <source>
        <dbReference type="Proteomes" id="UP000037997"/>
    </source>
</evidence>
<dbReference type="InterPro" id="IPR029001">
    <property type="entry name" value="ITPase-like_fam"/>
</dbReference>
<reference evidence="4 5" key="1">
    <citation type="submission" date="2014-06" db="EMBL/GenBank/DDBJ databases">
        <title>Helicobacter pullorum isolates in fresh chicken meat - phenotypic and genotypic features.</title>
        <authorList>
            <person name="Borges V."/>
            <person name="Santos A."/>
            <person name="Correia C.B."/>
            <person name="Saraiva M."/>
            <person name="Menard A."/>
            <person name="Vieira L."/>
            <person name="Sampaio D.A."/>
            <person name="Gomes J.P."/>
            <person name="Oleastro M."/>
        </authorList>
    </citation>
    <scope>NUCLEOTIDE SEQUENCE [LARGE SCALE GENOMIC DNA]</scope>
    <source>
        <strain evidence="4 5">229334/12</strain>
    </source>
</reference>
<proteinExistence type="predicted"/>
<accession>A0A0N1EBS0</accession>
<protein>
    <submittedName>
        <fullName evidence="4">Septum formation inhibitor Maf</fullName>
    </submittedName>
</protein>
<keyword evidence="2" id="KW-0378">Hydrolase</keyword>
<keyword evidence="3" id="KW-0546">Nucleotide metabolism</keyword>
<dbReference type="RefSeq" id="WP_005023185.1">
    <property type="nucleotide sequence ID" value="NZ_CABKNZ010000039.1"/>
</dbReference>
<dbReference type="SUPFAM" id="SSF52972">
    <property type="entry name" value="ITPase-like"/>
    <property type="match status" value="1"/>
</dbReference>
<gene>
    <name evidence="4" type="ORF">HPU229334_11450</name>
</gene>
<evidence type="ECO:0000256" key="2">
    <source>
        <dbReference type="ARBA" id="ARBA00022801"/>
    </source>
</evidence>
<dbReference type="InterPro" id="IPR003697">
    <property type="entry name" value="Maf-like"/>
</dbReference>
<name>A0A0N1EBS0_9HELI</name>
<dbReference type="PANTHER" id="PTHR43213:SF5">
    <property type="entry name" value="BIFUNCTIONAL DTTP_UTP PYROPHOSPHATASE_METHYLTRANSFERASE PROTEIN-RELATED"/>
    <property type="match status" value="1"/>
</dbReference>
<dbReference type="Pfam" id="PF02545">
    <property type="entry name" value="Maf"/>
    <property type="match status" value="1"/>
</dbReference>
<comment type="cofactor">
    <cofactor evidence="1">
        <name>a divalent metal cation</name>
        <dbReference type="ChEBI" id="CHEBI:60240"/>
    </cofactor>
</comment>